<gene>
    <name evidence="1" type="ORF">CDAR_610911</name>
</gene>
<reference evidence="1 2" key="1">
    <citation type="submission" date="2021-06" db="EMBL/GenBank/DDBJ databases">
        <title>Caerostris darwini draft genome.</title>
        <authorList>
            <person name="Kono N."/>
            <person name="Arakawa K."/>
        </authorList>
    </citation>
    <scope>NUCLEOTIDE SEQUENCE [LARGE SCALE GENOMIC DNA]</scope>
</reference>
<protein>
    <submittedName>
        <fullName evidence="1">Uncharacterized protein</fullName>
    </submittedName>
</protein>
<comment type="caution">
    <text evidence="1">The sequence shown here is derived from an EMBL/GenBank/DDBJ whole genome shotgun (WGS) entry which is preliminary data.</text>
</comment>
<keyword evidence="2" id="KW-1185">Reference proteome</keyword>
<sequence>MQCDAGSIPTACMQCGYLCGKLFPEEGVGYRVLYRQVEMIEGSTYRFPAPKYQLPDSRNPENMVKTSPMRLSFRIRGPDSPSCPDK</sequence>
<dbReference type="Proteomes" id="UP001054837">
    <property type="component" value="Unassembled WGS sequence"/>
</dbReference>
<dbReference type="EMBL" id="BPLQ01005759">
    <property type="protein sequence ID" value="GIY16992.1"/>
    <property type="molecule type" value="Genomic_DNA"/>
</dbReference>
<name>A0AAV4RA31_9ARAC</name>
<proteinExistence type="predicted"/>
<dbReference type="AlphaFoldDB" id="A0AAV4RA31"/>
<evidence type="ECO:0000313" key="2">
    <source>
        <dbReference type="Proteomes" id="UP001054837"/>
    </source>
</evidence>
<accession>A0AAV4RA31</accession>
<organism evidence="1 2">
    <name type="scientific">Caerostris darwini</name>
    <dbReference type="NCBI Taxonomy" id="1538125"/>
    <lineage>
        <taxon>Eukaryota</taxon>
        <taxon>Metazoa</taxon>
        <taxon>Ecdysozoa</taxon>
        <taxon>Arthropoda</taxon>
        <taxon>Chelicerata</taxon>
        <taxon>Arachnida</taxon>
        <taxon>Araneae</taxon>
        <taxon>Araneomorphae</taxon>
        <taxon>Entelegynae</taxon>
        <taxon>Araneoidea</taxon>
        <taxon>Araneidae</taxon>
        <taxon>Caerostris</taxon>
    </lineage>
</organism>
<evidence type="ECO:0000313" key="1">
    <source>
        <dbReference type="EMBL" id="GIY16992.1"/>
    </source>
</evidence>